<dbReference type="EMBL" id="JACHMJ010000001">
    <property type="protein sequence ID" value="MBB5842852.1"/>
    <property type="molecule type" value="Genomic_DNA"/>
</dbReference>
<comment type="caution">
    <text evidence="1">The sequence shown here is derived from an EMBL/GenBank/DDBJ whole genome shotgun (WGS) entry which is preliminary data.</text>
</comment>
<organism evidence="1 2">
    <name type="scientific">Conyzicola lurida</name>
    <dbReference type="NCBI Taxonomy" id="1172621"/>
    <lineage>
        <taxon>Bacteria</taxon>
        <taxon>Bacillati</taxon>
        <taxon>Actinomycetota</taxon>
        <taxon>Actinomycetes</taxon>
        <taxon>Micrococcales</taxon>
        <taxon>Microbacteriaceae</taxon>
        <taxon>Conyzicola</taxon>
    </lineage>
</organism>
<gene>
    <name evidence="1" type="ORF">HD599_001175</name>
</gene>
<evidence type="ECO:0000313" key="2">
    <source>
        <dbReference type="Proteomes" id="UP000536685"/>
    </source>
</evidence>
<evidence type="ECO:0008006" key="3">
    <source>
        <dbReference type="Google" id="ProtNLM"/>
    </source>
</evidence>
<reference evidence="1 2" key="1">
    <citation type="submission" date="2020-08" db="EMBL/GenBank/DDBJ databases">
        <title>Sequencing the genomes of 1000 actinobacteria strains.</title>
        <authorList>
            <person name="Klenk H.-P."/>
        </authorList>
    </citation>
    <scope>NUCLEOTIDE SEQUENCE [LARGE SCALE GENOMIC DNA]</scope>
    <source>
        <strain evidence="1 2">DSM 105784</strain>
    </source>
</reference>
<accession>A0A841ALK8</accession>
<dbReference type="InterPro" id="IPR007358">
    <property type="entry name" value="Nucleoid_associated_NdpA"/>
</dbReference>
<name>A0A841ALK8_9MICO</name>
<dbReference type="Proteomes" id="UP000536685">
    <property type="component" value="Unassembled WGS sequence"/>
</dbReference>
<keyword evidence="2" id="KW-1185">Reference proteome</keyword>
<evidence type="ECO:0000313" key="1">
    <source>
        <dbReference type="EMBL" id="MBB5842852.1"/>
    </source>
</evidence>
<dbReference type="RefSeq" id="WP_184234620.1">
    <property type="nucleotide sequence ID" value="NZ_JACHMJ010000001.1"/>
</dbReference>
<proteinExistence type="predicted"/>
<sequence length="353" mass="38071">MSTNFSTLVLKDVMMHQVVRNSGSSGPRFSLQITDMPVVLSGPNRSFLEQRFIKALSQRALPIVEDKQVGSPTPDRVRAFWSDRDDLVVTSQGMAEDLAQLQPGTALAGLLVLAEVQLSSGPALLVAKVEHQDAMRIEAQVNENGERIFSIERLKELVFGDAARIYKIAILSKAASAAGLVSGEVVDDQNSGFAAYFLGKFMGMKLREEPAVLTQHFLERMTTAINKSSLVSEARLDLQSALVAEVASNARQLDPQSFIQNHVPQGAQSEIAAIAADLHVPLVVFPKDTTRVQSQLKRLRLDLSNDIHVIAPPEAVGDGKAVQIIAGEGDEEGTDTVVITGGKLVKVKGNGSR</sequence>
<dbReference type="GO" id="GO:0009295">
    <property type="term" value="C:nucleoid"/>
    <property type="evidence" value="ECO:0007669"/>
    <property type="project" value="InterPro"/>
</dbReference>
<dbReference type="AlphaFoldDB" id="A0A841ALK8"/>
<protein>
    <recommendedName>
        <fullName evidence="3">Nucleoid-associated protein</fullName>
    </recommendedName>
</protein>
<dbReference type="Pfam" id="PF04245">
    <property type="entry name" value="NA37"/>
    <property type="match status" value="1"/>
</dbReference>